<feature type="domain" description="Flavodoxin-like" evidence="11">
    <location>
        <begin position="862"/>
        <end position="1007"/>
    </location>
</feature>
<dbReference type="PANTHER" id="PTHR19384:SF17">
    <property type="entry name" value="NADPH--CYTOCHROME P450 REDUCTASE"/>
    <property type="match status" value="1"/>
</dbReference>
<evidence type="ECO:0000256" key="7">
    <source>
        <dbReference type="ARBA" id="ARBA00023002"/>
    </source>
</evidence>
<reference evidence="13" key="1">
    <citation type="submission" date="2022-11" db="EMBL/GenBank/DDBJ databases">
        <authorList>
            <person name="Morgan W.R."/>
            <person name="Tartar A."/>
        </authorList>
    </citation>
    <scope>NUCLEOTIDE SEQUENCE</scope>
    <source>
        <strain evidence="13">ARSEF 373</strain>
    </source>
</reference>
<feature type="compositionally biased region" description="Polar residues" evidence="9">
    <location>
        <begin position="423"/>
        <end position="442"/>
    </location>
</feature>
<evidence type="ECO:0000259" key="12">
    <source>
        <dbReference type="PROSITE" id="PS51384"/>
    </source>
</evidence>
<dbReference type="Pfam" id="PF10287">
    <property type="entry name" value="YJL171C_Tos1_C"/>
    <property type="match status" value="1"/>
</dbReference>
<comment type="cofactor">
    <cofactor evidence="2">
        <name>FAD</name>
        <dbReference type="ChEBI" id="CHEBI:57692"/>
    </cofactor>
</comment>
<dbReference type="FunFam" id="1.20.990.10:FF:000001">
    <property type="entry name" value="NADPH--cytochrome P450 reductase"/>
    <property type="match status" value="1"/>
</dbReference>
<evidence type="ECO:0000256" key="3">
    <source>
        <dbReference type="ARBA" id="ARBA00022630"/>
    </source>
</evidence>
<evidence type="ECO:0000256" key="1">
    <source>
        <dbReference type="ARBA" id="ARBA00001917"/>
    </source>
</evidence>
<keyword evidence="5" id="KW-0274">FAD</keyword>
<keyword evidence="14" id="KW-1185">Reference proteome</keyword>
<evidence type="ECO:0000256" key="5">
    <source>
        <dbReference type="ARBA" id="ARBA00022827"/>
    </source>
</evidence>
<gene>
    <name evidence="13" type="ORF">N0F65_010919</name>
</gene>
<dbReference type="InterPro" id="IPR018807">
    <property type="entry name" value="YJL171C/Tos1_N"/>
</dbReference>
<name>A0AAV2YZ16_9STRA</name>
<dbReference type="EC" id="1.6.2.4" evidence="8"/>
<comment type="cofactor">
    <cofactor evidence="1">
        <name>FMN</name>
        <dbReference type="ChEBI" id="CHEBI:58210"/>
    </cofactor>
</comment>
<feature type="compositionally biased region" description="Low complexity" evidence="9">
    <location>
        <begin position="254"/>
        <end position="266"/>
    </location>
</feature>
<keyword evidence="7" id="KW-0560">Oxidoreductase</keyword>
<keyword evidence="10" id="KW-0732">Signal</keyword>
<feature type="region of interest" description="Disordered" evidence="9">
    <location>
        <begin position="245"/>
        <end position="303"/>
    </location>
</feature>
<feature type="compositionally biased region" description="Polar residues" evidence="9">
    <location>
        <begin position="738"/>
        <end position="750"/>
    </location>
</feature>
<dbReference type="Gene3D" id="3.40.50.80">
    <property type="entry name" value="Nucleotide-binding domain of ferredoxin-NADP reductase (FNR) module"/>
    <property type="match status" value="1"/>
</dbReference>
<dbReference type="InterPro" id="IPR001433">
    <property type="entry name" value="OxRdtase_FAD/NAD-bd"/>
</dbReference>
<dbReference type="GO" id="GO:0010181">
    <property type="term" value="F:FMN binding"/>
    <property type="evidence" value="ECO:0007669"/>
    <property type="project" value="InterPro"/>
</dbReference>
<evidence type="ECO:0000256" key="8">
    <source>
        <dbReference type="ARBA" id="ARBA00023797"/>
    </source>
</evidence>
<evidence type="ECO:0000256" key="10">
    <source>
        <dbReference type="SAM" id="SignalP"/>
    </source>
</evidence>
<evidence type="ECO:0000256" key="4">
    <source>
        <dbReference type="ARBA" id="ARBA00022643"/>
    </source>
</evidence>
<dbReference type="FunFam" id="2.40.30.10:FF:000155">
    <property type="entry name" value="NADPH--cytochrome P450 reductase"/>
    <property type="match status" value="1"/>
</dbReference>
<dbReference type="EMBL" id="DAKRPA010000091">
    <property type="protein sequence ID" value="DAZ99033.1"/>
    <property type="molecule type" value="Genomic_DNA"/>
</dbReference>
<dbReference type="InterPro" id="IPR017927">
    <property type="entry name" value="FAD-bd_FR_type"/>
</dbReference>
<feature type="compositionally biased region" description="Pro residues" evidence="9">
    <location>
        <begin position="267"/>
        <end position="279"/>
    </location>
</feature>
<organism evidence="13 14">
    <name type="scientific">Lagenidium giganteum</name>
    <dbReference type="NCBI Taxonomy" id="4803"/>
    <lineage>
        <taxon>Eukaryota</taxon>
        <taxon>Sar</taxon>
        <taxon>Stramenopiles</taxon>
        <taxon>Oomycota</taxon>
        <taxon>Peronosporomycetes</taxon>
        <taxon>Pythiales</taxon>
        <taxon>Pythiaceae</taxon>
    </lineage>
</organism>
<feature type="chain" id="PRO_5043629357" description="NADPH--hemoprotein reductase" evidence="10">
    <location>
        <begin position="27"/>
        <end position="1485"/>
    </location>
</feature>
<feature type="compositionally biased region" description="Basic and acidic residues" evidence="9">
    <location>
        <begin position="284"/>
        <end position="296"/>
    </location>
</feature>
<evidence type="ECO:0000256" key="2">
    <source>
        <dbReference type="ARBA" id="ARBA00001974"/>
    </source>
</evidence>
<dbReference type="InterPro" id="IPR055915">
    <property type="entry name" value="DUF7492"/>
</dbReference>
<dbReference type="InterPro" id="IPR018805">
    <property type="entry name" value="YJL171C/Tos1_C"/>
</dbReference>
<dbReference type="InterPro" id="IPR023173">
    <property type="entry name" value="NADPH_Cyt_P450_Rdtase_alpha"/>
</dbReference>
<dbReference type="GO" id="GO:0050660">
    <property type="term" value="F:flavin adenine dinucleotide binding"/>
    <property type="evidence" value="ECO:0007669"/>
    <property type="project" value="TreeGrafter"/>
</dbReference>
<feature type="region of interest" description="Disordered" evidence="9">
    <location>
        <begin position="319"/>
        <end position="448"/>
    </location>
</feature>
<evidence type="ECO:0000256" key="9">
    <source>
        <dbReference type="SAM" id="MobiDB-lite"/>
    </source>
</evidence>
<feature type="compositionally biased region" description="Pro residues" evidence="9">
    <location>
        <begin position="339"/>
        <end position="363"/>
    </location>
</feature>
<evidence type="ECO:0000256" key="6">
    <source>
        <dbReference type="ARBA" id="ARBA00022857"/>
    </source>
</evidence>
<evidence type="ECO:0000313" key="13">
    <source>
        <dbReference type="EMBL" id="DAZ99033.1"/>
    </source>
</evidence>
<dbReference type="GO" id="GO:0003958">
    <property type="term" value="F:NADPH-hemoprotein reductase activity"/>
    <property type="evidence" value="ECO:0007669"/>
    <property type="project" value="UniProtKB-EC"/>
</dbReference>
<dbReference type="Gene3D" id="1.20.990.10">
    <property type="entry name" value="NADPH-cytochrome p450 Reductase, Chain A, domain 3"/>
    <property type="match status" value="1"/>
</dbReference>
<dbReference type="InterPro" id="IPR003097">
    <property type="entry name" value="CysJ-like_FAD-binding"/>
</dbReference>
<protein>
    <recommendedName>
        <fullName evidence="8">NADPH--hemoprotein reductase</fullName>
        <ecNumber evidence="8">1.6.2.4</ecNumber>
    </recommendedName>
</protein>
<dbReference type="Pfam" id="PF00258">
    <property type="entry name" value="Flavodoxin_1"/>
    <property type="match status" value="1"/>
</dbReference>
<dbReference type="Pfam" id="PF24320">
    <property type="entry name" value="DUF7492"/>
    <property type="match status" value="1"/>
</dbReference>
<comment type="caution">
    <text evidence="13">The sequence shown here is derived from an EMBL/GenBank/DDBJ whole genome shotgun (WGS) entry which is preliminary data.</text>
</comment>
<dbReference type="PANTHER" id="PTHR19384">
    <property type="entry name" value="NITRIC OXIDE SYNTHASE-RELATED"/>
    <property type="match status" value="1"/>
</dbReference>
<dbReference type="Pfam" id="PF00175">
    <property type="entry name" value="NAD_binding_1"/>
    <property type="match status" value="1"/>
</dbReference>
<feature type="compositionally biased region" description="Low complexity" evidence="9">
    <location>
        <begin position="319"/>
        <end position="338"/>
    </location>
</feature>
<dbReference type="Proteomes" id="UP001146120">
    <property type="component" value="Unassembled WGS sequence"/>
</dbReference>
<dbReference type="InterPro" id="IPR017938">
    <property type="entry name" value="Riboflavin_synthase-like_b-brl"/>
</dbReference>
<feature type="domain" description="FAD-binding FR-type" evidence="12">
    <location>
        <begin position="1069"/>
        <end position="1329"/>
    </location>
</feature>
<dbReference type="InterPro" id="IPR001709">
    <property type="entry name" value="Flavoprot_Pyr_Nucl_cyt_Rdtase"/>
</dbReference>
<dbReference type="InterPro" id="IPR008254">
    <property type="entry name" value="Flavodoxin/NO_synth"/>
</dbReference>
<reference evidence="13" key="2">
    <citation type="journal article" date="2023" name="Microbiol Resour">
        <title>Decontamination and Annotation of the Draft Genome Sequence of the Oomycete Lagenidium giganteum ARSEF 373.</title>
        <authorList>
            <person name="Morgan W.R."/>
            <person name="Tartar A."/>
        </authorList>
    </citation>
    <scope>NUCLEOTIDE SEQUENCE</scope>
    <source>
        <strain evidence="13">ARSEF 373</strain>
    </source>
</reference>
<dbReference type="InterPro" id="IPR001094">
    <property type="entry name" value="Flavdoxin-like"/>
</dbReference>
<dbReference type="PRINTS" id="PR00369">
    <property type="entry name" value="FLAVODOXIN"/>
</dbReference>
<keyword evidence="3" id="KW-0285">Flavoprotein</keyword>
<keyword evidence="4" id="KW-0288">FMN</keyword>
<dbReference type="InterPro" id="IPR039261">
    <property type="entry name" value="FNR_nucleotide-bd"/>
</dbReference>
<sequence>LCIMLSIARLSSVSALVAAAVALVQANSWIDCIDHSYDVVYTNSDAWVLGGTKGNGVCEGYAYNYPGRGVETIGRDFTYKLQPDQLRRDAPACQVPASQADYQGWRRRIHAKPGDKLYFAYFANGHVGAHNDGANTTYGVYWSGEAGVELSRVSQLTSQHLIDGQLHKFDDGNCGQAYDASGAPSGRAGDQKPCVGSFTIPSGTKAGTYSMVWFWTLFTSKDCATATSDAYSSCFDVVVDGGARESAPASAYGSSPTSTPSAVPTETPAPSPSRVPPPTSGRSIDGHEKCGVKEDAPAPVSTAARPHIVTSFVTVPTEAPTTVPTYAPTSAPTQASTPAPVPAATPASTPAPTPAPAPAPAVTPTPTQSSSAPEPSVMARTPLPAPTPLEASAPTYDSSAPPPAVTTAASTQPEPSPVPTEAPTATSTPVPTNCPSSNTCEQTAKPVSGPLAPFDEDLTLALRGPLNIDNIAVFAPSSTGEWARVSSYARADGSVDNMVFLNNKGGDPAKSGVFSYCAGMSQSFATATAQDATSQATTFGGTLDDGIELNVMSGLSCDDPSANCGFSRGVAYQGWAGGAKIFMVKAQMPQGSGKNVPSIWLLNGQVVRTAQYGCNCRGFADNGPWKGGCGELDIAEVIPEDNNAVSSTIYSFKGSRGADAYSPRPVDKSVVYVTIFADSMPNGVANGLGMVQILVLDGDSIDLNTPPSADQVAHGSISASSSPPKGEPPAVIGRTPSPVGTKSDATSSEGCSARWSHGARSQANSTDDEQVKQVDEEDSDRDNDNIMDSYLVTGTLLAVLAGAVLFMRSPKEDAKMRQDMLKIGEQMKLYKQTSAPAVNGAVAKPGARKSSVDSHEFPGGRVAILFGSQTGTAEGFAEVLKKEGRKHGFDAHAIDLEEYDAETDLADEKCVIFVMATYGEGDPTDNAVDFINLLKNKAGALSDSAFHGTGYTVFGLGNRQYEHYNATGRYVDKRMEEFGAHRVYHYGEGDDDSSIDEDFDDWKEKLWKELRKQFVPGAADEDEDDASASSDAAAPELAYEFVEIPTPKDPAQAVDLKNVRMKSSTKYFFSSTSAKVVVNREVRQSTVGGSTVHIEFDLRDTGIEYLTADNLAVVPENQSTVVERLAKRLGYDLEQWVHIRAVGDDTKNELPFPSPCTIEKVLTCYLEINNAPRKGPLKQLALYARDPSEKQKLLHLASKEGKDEYQKWIVDAERSYVDVIEHFASVKLSLAALLEIVPFMQPRYYTISSSSLVNPQRVHITVSVLSNQKDDGRVFNGVCSTHLADLKSLDGHTDKKKKRDSRPGEQGVKQPRDWPTAQIFIRASTFRLPANTETPIVLIGPGTGIAPMRAFLHERAKQKDNGVSIGKSIMYFGCRRRDEDYIYKDELEDFQARGVLSELHLAFSREQSKKVYVQHLLKENSADMWHLIDQEGAYIYVCGATSMGNDVHKVLHEIMEEHGGLSASAATDRLKALQDSHRYIQELWA</sequence>
<dbReference type="SUPFAM" id="SSF63380">
    <property type="entry name" value="Riboflavin synthase domain-like"/>
    <property type="match status" value="1"/>
</dbReference>
<accession>A0AAV2YZ16</accession>
<feature type="region of interest" description="Disordered" evidence="9">
    <location>
        <begin position="1290"/>
        <end position="1311"/>
    </location>
</feature>
<dbReference type="SUPFAM" id="SSF52218">
    <property type="entry name" value="Flavoproteins"/>
    <property type="match status" value="1"/>
</dbReference>
<feature type="signal peptide" evidence="10">
    <location>
        <begin position="1"/>
        <end position="26"/>
    </location>
</feature>
<feature type="region of interest" description="Disordered" evidence="9">
    <location>
        <begin position="705"/>
        <end position="786"/>
    </location>
</feature>
<dbReference type="PRINTS" id="PR00371">
    <property type="entry name" value="FPNCR"/>
</dbReference>
<dbReference type="Gene3D" id="2.40.30.10">
    <property type="entry name" value="Translation factors"/>
    <property type="match status" value="1"/>
</dbReference>
<proteinExistence type="predicted"/>
<dbReference type="PROSITE" id="PS51384">
    <property type="entry name" value="FAD_FR"/>
    <property type="match status" value="1"/>
</dbReference>
<dbReference type="GO" id="GO:0005829">
    <property type="term" value="C:cytosol"/>
    <property type="evidence" value="ECO:0007669"/>
    <property type="project" value="TreeGrafter"/>
</dbReference>
<keyword evidence="6" id="KW-0521">NADP</keyword>
<evidence type="ECO:0000259" key="11">
    <source>
        <dbReference type="PROSITE" id="PS50902"/>
    </source>
</evidence>
<feature type="compositionally biased region" description="Low complexity" evidence="9">
    <location>
        <begin position="364"/>
        <end position="373"/>
    </location>
</feature>
<dbReference type="FunFam" id="3.40.50.80:FF:000001">
    <property type="entry name" value="NADPH--cytochrome P450 reductase 1"/>
    <property type="match status" value="1"/>
</dbReference>
<dbReference type="InterPro" id="IPR029039">
    <property type="entry name" value="Flavoprotein-like_sf"/>
</dbReference>
<dbReference type="Gene3D" id="3.40.50.360">
    <property type="match status" value="1"/>
</dbReference>
<feature type="non-terminal residue" evidence="13">
    <location>
        <position position="1"/>
    </location>
</feature>
<dbReference type="SUPFAM" id="SSF52343">
    <property type="entry name" value="Ferredoxin reductase-like, C-terminal NADP-linked domain"/>
    <property type="match status" value="1"/>
</dbReference>
<dbReference type="Pfam" id="PF10290">
    <property type="entry name" value="YJL171C_Tos1_N"/>
    <property type="match status" value="1"/>
</dbReference>
<dbReference type="Pfam" id="PF00667">
    <property type="entry name" value="FAD_binding_1"/>
    <property type="match status" value="1"/>
</dbReference>
<evidence type="ECO:0000313" key="14">
    <source>
        <dbReference type="Proteomes" id="UP001146120"/>
    </source>
</evidence>
<dbReference type="PROSITE" id="PS50902">
    <property type="entry name" value="FLAVODOXIN_LIKE"/>
    <property type="match status" value="1"/>
</dbReference>